<comment type="caution">
    <text evidence="2">The sequence shown here is derived from an EMBL/GenBank/DDBJ whole genome shotgun (WGS) entry which is preliminary data.</text>
</comment>
<proteinExistence type="predicted"/>
<organism evidence="2 3">
    <name type="scientific">Stephania cephalantha</name>
    <dbReference type="NCBI Taxonomy" id="152367"/>
    <lineage>
        <taxon>Eukaryota</taxon>
        <taxon>Viridiplantae</taxon>
        <taxon>Streptophyta</taxon>
        <taxon>Embryophyta</taxon>
        <taxon>Tracheophyta</taxon>
        <taxon>Spermatophyta</taxon>
        <taxon>Magnoliopsida</taxon>
        <taxon>Ranunculales</taxon>
        <taxon>Menispermaceae</taxon>
        <taxon>Menispermoideae</taxon>
        <taxon>Cissampelideae</taxon>
        <taxon>Stephania</taxon>
    </lineage>
</organism>
<gene>
    <name evidence="2" type="ORF">Scep_009925</name>
</gene>
<sequence length="66" mass="7405">MIVHDDKGRTYGLGWTPSGSRRRHAGAGSSRPIPANDGLIELLKRDIKEMQTNLLWVIEDKTLDCD</sequence>
<name>A0AAP0PER8_9MAGN</name>
<keyword evidence="3" id="KW-1185">Reference proteome</keyword>
<dbReference type="EMBL" id="JBBNAG010000004">
    <property type="protein sequence ID" value="KAK9140244.1"/>
    <property type="molecule type" value="Genomic_DNA"/>
</dbReference>
<dbReference type="Proteomes" id="UP001419268">
    <property type="component" value="Unassembled WGS sequence"/>
</dbReference>
<evidence type="ECO:0000313" key="3">
    <source>
        <dbReference type="Proteomes" id="UP001419268"/>
    </source>
</evidence>
<evidence type="ECO:0000256" key="1">
    <source>
        <dbReference type="SAM" id="MobiDB-lite"/>
    </source>
</evidence>
<dbReference type="AlphaFoldDB" id="A0AAP0PER8"/>
<accession>A0AAP0PER8</accession>
<protein>
    <submittedName>
        <fullName evidence="2">Uncharacterized protein</fullName>
    </submittedName>
</protein>
<evidence type="ECO:0000313" key="2">
    <source>
        <dbReference type="EMBL" id="KAK9140244.1"/>
    </source>
</evidence>
<feature type="region of interest" description="Disordered" evidence="1">
    <location>
        <begin position="1"/>
        <end position="32"/>
    </location>
</feature>
<reference evidence="2 3" key="1">
    <citation type="submission" date="2024-01" db="EMBL/GenBank/DDBJ databases">
        <title>Genome assemblies of Stephania.</title>
        <authorList>
            <person name="Yang L."/>
        </authorList>
    </citation>
    <scope>NUCLEOTIDE SEQUENCE [LARGE SCALE GENOMIC DNA]</scope>
    <source>
        <strain evidence="2">JXDWG</strain>
        <tissue evidence="2">Leaf</tissue>
    </source>
</reference>